<dbReference type="RefSeq" id="WP_123849363.1">
    <property type="nucleotide sequence ID" value="NZ_RPDH01000003.1"/>
</dbReference>
<evidence type="ECO:0000259" key="7">
    <source>
        <dbReference type="Pfam" id="PF14322"/>
    </source>
</evidence>
<dbReference type="Gene3D" id="1.25.40.390">
    <property type="match status" value="1"/>
</dbReference>
<evidence type="ECO:0000259" key="6">
    <source>
        <dbReference type="Pfam" id="PF07980"/>
    </source>
</evidence>
<keyword evidence="4" id="KW-0472">Membrane</keyword>
<evidence type="ECO:0000256" key="4">
    <source>
        <dbReference type="ARBA" id="ARBA00023136"/>
    </source>
</evidence>
<evidence type="ECO:0000256" key="5">
    <source>
        <dbReference type="ARBA" id="ARBA00023237"/>
    </source>
</evidence>
<protein>
    <submittedName>
        <fullName evidence="8">RagB/SusD family nutrient uptake outer membrane protein</fullName>
    </submittedName>
</protein>
<dbReference type="Proteomes" id="UP000278351">
    <property type="component" value="Unassembled WGS sequence"/>
</dbReference>
<keyword evidence="3" id="KW-0732">Signal</keyword>
<comment type="similarity">
    <text evidence="2">Belongs to the SusD family.</text>
</comment>
<evidence type="ECO:0000313" key="8">
    <source>
        <dbReference type="EMBL" id="RPE05714.1"/>
    </source>
</evidence>
<proteinExistence type="inferred from homology"/>
<accession>A0A3N4Q1R9</accession>
<evidence type="ECO:0000256" key="2">
    <source>
        <dbReference type="ARBA" id="ARBA00006275"/>
    </source>
</evidence>
<dbReference type="InterPro" id="IPR011990">
    <property type="entry name" value="TPR-like_helical_dom_sf"/>
</dbReference>
<dbReference type="Pfam" id="PF14322">
    <property type="entry name" value="SusD-like_3"/>
    <property type="match status" value="1"/>
</dbReference>
<dbReference type="Pfam" id="PF07980">
    <property type="entry name" value="SusD_RagB"/>
    <property type="match status" value="1"/>
</dbReference>
<name>A0A3N4Q1R9_9BACT</name>
<dbReference type="InterPro" id="IPR012944">
    <property type="entry name" value="SusD_RagB_dom"/>
</dbReference>
<keyword evidence="9" id="KW-1185">Reference proteome</keyword>
<reference evidence="8 9" key="1">
    <citation type="submission" date="2018-11" db="EMBL/GenBank/DDBJ databases">
        <title>Chitinophaga lutea sp.nov., isolate from arsenic contaminated soil.</title>
        <authorList>
            <person name="Zong Y."/>
        </authorList>
    </citation>
    <scope>NUCLEOTIDE SEQUENCE [LARGE SCALE GENOMIC DNA]</scope>
    <source>
        <strain evidence="8 9">ZY74</strain>
    </source>
</reference>
<dbReference type="SUPFAM" id="SSF48452">
    <property type="entry name" value="TPR-like"/>
    <property type="match status" value="1"/>
</dbReference>
<sequence length="663" mass="73292">MKTRNIFIAAGLVVLLGACNKNMLEVPPPSKVTPDNYLVEESQLAAYAIKQYEGLPIFGTFDGDAHTDVGARRAYDAKYTPGQWRVAQSGGAWSFTGIFQCNYFLETVLPRLAAGTITGNAGNIKHYIGEMYYLRAWAYFDKLQSLGDFPIVKTTLKDDKQMLTEASKRAPQTEVARFILSDLDSAILLMGATAPTGGKNRLSKSCAQLLKSRVALYEGTFLKYFKGTAFVPNGPDWPGKTKDYNASYAFQSGSIEGEIDFFLTQAMDAAKAVADAVPLVTNSMVLRKETTNEDFAVASEANPYCRMFSATDLSGFSEVLLWRDYDLGLGVSNGIPNTIQAAHGWGFTRGYVDRFLMANGLPIYAPGSGYAGDDSIQLVRQNRDGRLWLFLAQPGQINILKPSSLGTHATPIVTYPDILNLIGNHDNVTGYMSRKGNVYDGAQLGNGRGDVGSIALRGTEAYFNYMEASYEKTGTVDGTAKAYWEAIRKRAGIDPDFQKTIAATDLAKEAANDWGVYSAGVMVDKTLYNIRRERSCELMGEGLRNMDLKRWRALDQMSATPYHVEGFKLWGPIKNWYKASTLTYNIGDRSTVSDPALSPYLRIYQKTPTVLAFTGYRWTMAHYFSPIAMQHFLITSENNDVKTSPIYQNPGWPVEANKPPLGF</sequence>
<comment type="subcellular location">
    <subcellularLocation>
        <location evidence="1">Cell outer membrane</location>
    </subcellularLocation>
</comment>
<dbReference type="OrthoDB" id="5694214at2"/>
<organism evidence="8 9">
    <name type="scientific">Chitinophaga lutea</name>
    <dbReference type="NCBI Taxonomy" id="2488634"/>
    <lineage>
        <taxon>Bacteria</taxon>
        <taxon>Pseudomonadati</taxon>
        <taxon>Bacteroidota</taxon>
        <taxon>Chitinophagia</taxon>
        <taxon>Chitinophagales</taxon>
        <taxon>Chitinophagaceae</taxon>
        <taxon>Chitinophaga</taxon>
    </lineage>
</organism>
<comment type="caution">
    <text evidence="8">The sequence shown here is derived from an EMBL/GenBank/DDBJ whole genome shotgun (WGS) entry which is preliminary data.</text>
</comment>
<dbReference type="PROSITE" id="PS51257">
    <property type="entry name" value="PROKAR_LIPOPROTEIN"/>
    <property type="match status" value="1"/>
</dbReference>
<dbReference type="GO" id="GO:0009279">
    <property type="term" value="C:cell outer membrane"/>
    <property type="evidence" value="ECO:0007669"/>
    <property type="project" value="UniProtKB-SubCell"/>
</dbReference>
<evidence type="ECO:0000256" key="1">
    <source>
        <dbReference type="ARBA" id="ARBA00004442"/>
    </source>
</evidence>
<feature type="domain" description="RagB/SusD" evidence="6">
    <location>
        <begin position="344"/>
        <end position="652"/>
    </location>
</feature>
<dbReference type="EMBL" id="RPDH01000003">
    <property type="protein sequence ID" value="RPE05714.1"/>
    <property type="molecule type" value="Genomic_DNA"/>
</dbReference>
<feature type="domain" description="SusD-like N-terminal" evidence="7">
    <location>
        <begin position="95"/>
        <end position="216"/>
    </location>
</feature>
<dbReference type="InterPro" id="IPR033985">
    <property type="entry name" value="SusD-like_N"/>
</dbReference>
<evidence type="ECO:0000313" key="9">
    <source>
        <dbReference type="Proteomes" id="UP000278351"/>
    </source>
</evidence>
<gene>
    <name evidence="8" type="ORF">EGT74_25435</name>
</gene>
<evidence type="ECO:0000256" key="3">
    <source>
        <dbReference type="ARBA" id="ARBA00022729"/>
    </source>
</evidence>
<keyword evidence="5" id="KW-0998">Cell outer membrane</keyword>
<dbReference type="AlphaFoldDB" id="A0A3N4Q1R9"/>